<dbReference type="AlphaFoldDB" id="J3NQJ9"/>
<dbReference type="VEuPathDB" id="FungiDB:GGTG_03555"/>
<dbReference type="OrthoDB" id="10525267at2759"/>
<organism evidence="2">
    <name type="scientific">Gaeumannomyces tritici (strain R3-111a-1)</name>
    <name type="common">Wheat and barley take-all root rot fungus</name>
    <name type="synonym">Gaeumannomyces graminis var. tritici</name>
    <dbReference type="NCBI Taxonomy" id="644352"/>
    <lineage>
        <taxon>Eukaryota</taxon>
        <taxon>Fungi</taxon>
        <taxon>Dikarya</taxon>
        <taxon>Ascomycota</taxon>
        <taxon>Pezizomycotina</taxon>
        <taxon>Sordariomycetes</taxon>
        <taxon>Sordariomycetidae</taxon>
        <taxon>Magnaporthales</taxon>
        <taxon>Magnaporthaceae</taxon>
        <taxon>Gaeumannomyces</taxon>
    </lineage>
</organism>
<accession>J3NQJ9</accession>
<evidence type="ECO:0000313" key="4">
    <source>
        <dbReference type="Proteomes" id="UP000006039"/>
    </source>
</evidence>
<name>J3NQJ9_GAET3</name>
<dbReference type="RefSeq" id="XP_009219600.1">
    <property type="nucleotide sequence ID" value="XM_009221336.1"/>
</dbReference>
<feature type="coiled-coil region" evidence="1">
    <location>
        <begin position="142"/>
        <end position="169"/>
    </location>
</feature>
<evidence type="ECO:0000313" key="3">
    <source>
        <dbReference type="EnsemblFungi" id="EJT78455"/>
    </source>
</evidence>
<reference evidence="2" key="2">
    <citation type="submission" date="2010-07" db="EMBL/GenBank/DDBJ databases">
        <authorList>
            <consortium name="The Broad Institute Genome Sequencing Platform"/>
            <consortium name="Broad Institute Genome Sequencing Center for Infectious Disease"/>
            <person name="Ma L.-J."/>
            <person name="Dead R."/>
            <person name="Young S."/>
            <person name="Zeng Q."/>
            <person name="Koehrsen M."/>
            <person name="Alvarado L."/>
            <person name="Berlin A."/>
            <person name="Chapman S.B."/>
            <person name="Chen Z."/>
            <person name="Freedman E."/>
            <person name="Gellesch M."/>
            <person name="Goldberg J."/>
            <person name="Griggs A."/>
            <person name="Gujja S."/>
            <person name="Heilman E.R."/>
            <person name="Heiman D."/>
            <person name="Hepburn T."/>
            <person name="Howarth C."/>
            <person name="Jen D."/>
            <person name="Larson L."/>
            <person name="Mehta T."/>
            <person name="Neiman D."/>
            <person name="Pearson M."/>
            <person name="Roberts A."/>
            <person name="Saif S."/>
            <person name="Shea T."/>
            <person name="Shenoy N."/>
            <person name="Sisk P."/>
            <person name="Stolte C."/>
            <person name="Sykes S."/>
            <person name="Walk T."/>
            <person name="White J."/>
            <person name="Yandava C."/>
            <person name="Haas B."/>
            <person name="Nusbaum C."/>
            <person name="Birren B."/>
        </authorList>
    </citation>
    <scope>NUCLEOTIDE SEQUENCE</scope>
    <source>
        <strain evidence="2">R3-111a-1</strain>
    </source>
</reference>
<protein>
    <submittedName>
        <fullName evidence="2 3">Uncharacterized protein</fullName>
    </submittedName>
</protein>
<keyword evidence="4" id="KW-1185">Reference proteome</keyword>
<keyword evidence="1" id="KW-0175">Coiled coil</keyword>
<reference evidence="4" key="1">
    <citation type="submission" date="2010-07" db="EMBL/GenBank/DDBJ databases">
        <title>The genome sequence of Gaeumannomyces graminis var. tritici strain R3-111a-1.</title>
        <authorList>
            <consortium name="The Broad Institute Genome Sequencing Platform"/>
            <person name="Ma L.-J."/>
            <person name="Dead R."/>
            <person name="Young S."/>
            <person name="Zeng Q."/>
            <person name="Koehrsen M."/>
            <person name="Alvarado L."/>
            <person name="Berlin A."/>
            <person name="Chapman S.B."/>
            <person name="Chen Z."/>
            <person name="Freedman E."/>
            <person name="Gellesch M."/>
            <person name="Goldberg J."/>
            <person name="Griggs A."/>
            <person name="Gujja S."/>
            <person name="Heilman E.R."/>
            <person name="Heiman D."/>
            <person name="Hepburn T."/>
            <person name="Howarth C."/>
            <person name="Jen D."/>
            <person name="Larson L."/>
            <person name="Mehta T."/>
            <person name="Neiman D."/>
            <person name="Pearson M."/>
            <person name="Roberts A."/>
            <person name="Saif S."/>
            <person name="Shea T."/>
            <person name="Shenoy N."/>
            <person name="Sisk P."/>
            <person name="Stolte C."/>
            <person name="Sykes S."/>
            <person name="Walk T."/>
            <person name="White J."/>
            <person name="Yandava C."/>
            <person name="Haas B."/>
            <person name="Nusbaum C."/>
            <person name="Birren B."/>
        </authorList>
    </citation>
    <scope>NUCLEOTIDE SEQUENCE [LARGE SCALE GENOMIC DNA]</scope>
    <source>
        <strain evidence="4">R3-111a-1</strain>
    </source>
</reference>
<proteinExistence type="predicted"/>
<dbReference type="eggNOG" id="ENOG502RN74">
    <property type="taxonomic scope" value="Eukaryota"/>
</dbReference>
<feature type="coiled-coil region" evidence="1">
    <location>
        <begin position="40"/>
        <end position="95"/>
    </location>
</feature>
<dbReference type="GeneID" id="20344013"/>
<dbReference type="HOGENOM" id="CLU_1204989_0_0_1"/>
<reference evidence="3" key="4">
    <citation type="journal article" date="2015" name="G3 (Bethesda)">
        <title>Genome sequences of three phytopathogenic species of the Magnaporthaceae family of fungi.</title>
        <authorList>
            <person name="Okagaki L.H."/>
            <person name="Nunes C.C."/>
            <person name="Sailsbery J."/>
            <person name="Clay B."/>
            <person name="Brown D."/>
            <person name="John T."/>
            <person name="Oh Y."/>
            <person name="Young N."/>
            <person name="Fitzgerald M."/>
            <person name="Haas B.J."/>
            <person name="Zeng Q."/>
            <person name="Young S."/>
            <person name="Adiconis X."/>
            <person name="Fan L."/>
            <person name="Levin J.Z."/>
            <person name="Mitchell T.K."/>
            <person name="Okubara P.A."/>
            <person name="Farman M.L."/>
            <person name="Kohn L.M."/>
            <person name="Birren B."/>
            <person name="Ma L.-J."/>
            <person name="Dean R.A."/>
        </authorList>
    </citation>
    <scope>NUCLEOTIDE SEQUENCE</scope>
    <source>
        <strain evidence="3">R3-111a-1</strain>
    </source>
</reference>
<dbReference type="EnsemblFungi" id="EJT78455">
    <property type="protein sequence ID" value="EJT78455"/>
    <property type="gene ID" value="GGTG_03555"/>
</dbReference>
<reference evidence="3" key="5">
    <citation type="submission" date="2018-04" db="UniProtKB">
        <authorList>
            <consortium name="EnsemblFungi"/>
        </authorList>
    </citation>
    <scope>IDENTIFICATION</scope>
    <source>
        <strain evidence="3">R3-111a-1</strain>
    </source>
</reference>
<sequence>MSSLTAIEKRMVELAQAKLSDCKSQIETIHALVHVSRKSIREAVENLDAVSDTLSATEQEERSIGDEIISLSKEFDEADVQLQLAESKRDEALRDGRQTLVRKTLSQRHFNVAQEHHKIAKQALFRRRARLSHLCRVEMEQKARYEEIAKSLDNMLDETQVEYDLYERELRGLWRRLEAWERLTTPEELGGYEAGVGEIRQCADELVRSSAEEVFSEAQRELN</sequence>
<evidence type="ECO:0000313" key="2">
    <source>
        <dbReference type="EMBL" id="EJT78455.1"/>
    </source>
</evidence>
<dbReference type="EMBL" id="GL385396">
    <property type="protein sequence ID" value="EJT78455.1"/>
    <property type="molecule type" value="Genomic_DNA"/>
</dbReference>
<evidence type="ECO:0000256" key="1">
    <source>
        <dbReference type="SAM" id="Coils"/>
    </source>
</evidence>
<gene>
    <name evidence="3" type="primary">20344013</name>
    <name evidence="2" type="ORF">GGTG_03555</name>
</gene>
<dbReference type="Proteomes" id="UP000006039">
    <property type="component" value="Unassembled WGS sequence"/>
</dbReference>
<reference evidence="2" key="3">
    <citation type="submission" date="2010-09" db="EMBL/GenBank/DDBJ databases">
        <title>Annotation of Gaeumannomyces graminis var. tritici R3-111a-1.</title>
        <authorList>
            <consortium name="The Broad Institute Genome Sequencing Platform"/>
            <person name="Ma L.-J."/>
            <person name="Dead R."/>
            <person name="Young S.K."/>
            <person name="Zeng Q."/>
            <person name="Gargeya S."/>
            <person name="Fitzgerald M."/>
            <person name="Haas B."/>
            <person name="Abouelleil A."/>
            <person name="Alvarado L."/>
            <person name="Arachchi H.M."/>
            <person name="Berlin A."/>
            <person name="Brown A."/>
            <person name="Chapman S.B."/>
            <person name="Chen Z."/>
            <person name="Dunbar C."/>
            <person name="Freedman E."/>
            <person name="Gearin G."/>
            <person name="Gellesch M."/>
            <person name="Goldberg J."/>
            <person name="Griggs A."/>
            <person name="Gujja S."/>
            <person name="Heiman D."/>
            <person name="Howarth C."/>
            <person name="Larson L."/>
            <person name="Lui A."/>
            <person name="MacDonald P.J.P."/>
            <person name="Mehta T."/>
            <person name="Montmayeur A."/>
            <person name="Murphy C."/>
            <person name="Neiman D."/>
            <person name="Pearson M."/>
            <person name="Priest M."/>
            <person name="Roberts A."/>
            <person name="Saif S."/>
            <person name="Shea T."/>
            <person name="Shenoy N."/>
            <person name="Sisk P."/>
            <person name="Stolte C."/>
            <person name="Sykes S."/>
            <person name="Yandava C."/>
            <person name="Wortman J."/>
            <person name="Nusbaum C."/>
            <person name="Birren B."/>
        </authorList>
    </citation>
    <scope>NUCLEOTIDE SEQUENCE</scope>
    <source>
        <strain evidence="2">R3-111a-1</strain>
    </source>
</reference>